<gene>
    <name evidence="2" type="ORF">EA473_04760</name>
</gene>
<comment type="caution">
    <text evidence="2">The sequence shown here is derived from an EMBL/GenBank/DDBJ whole genome shotgun (WGS) entry which is preliminary data.</text>
</comment>
<feature type="region of interest" description="Disordered" evidence="1">
    <location>
        <begin position="1"/>
        <end position="78"/>
    </location>
</feature>
<evidence type="ECO:0000313" key="3">
    <source>
        <dbReference type="Proteomes" id="UP000282323"/>
    </source>
</evidence>
<organism evidence="2 3">
    <name type="scientific">Natrarchaeobius chitinivorans</name>
    <dbReference type="NCBI Taxonomy" id="1679083"/>
    <lineage>
        <taxon>Archaea</taxon>
        <taxon>Methanobacteriati</taxon>
        <taxon>Methanobacteriota</taxon>
        <taxon>Stenosarchaea group</taxon>
        <taxon>Halobacteria</taxon>
        <taxon>Halobacteriales</taxon>
        <taxon>Natrialbaceae</taxon>
        <taxon>Natrarchaeobius</taxon>
    </lineage>
</organism>
<sequence>MIYSKPYESHARAIRSDGHTRATKPEAVTATLERRKQWSDGSDEEQPAEGDPPCLGAITRRRGDDEVVLDESPVTERP</sequence>
<evidence type="ECO:0000313" key="2">
    <source>
        <dbReference type="EMBL" id="RQG96437.1"/>
    </source>
</evidence>
<evidence type="ECO:0000256" key="1">
    <source>
        <dbReference type="SAM" id="MobiDB-lite"/>
    </source>
</evidence>
<reference evidence="2 3" key="1">
    <citation type="submission" date="2018-10" db="EMBL/GenBank/DDBJ databases">
        <title>Natrarchaeobius chitinivorans gen. nov., sp. nov., and Natrarchaeobius haloalkaliphilus sp. nov., alkaliphilic, chitin-utilizing haloarchaea from hypersaline alkaline lakes.</title>
        <authorList>
            <person name="Sorokin D.Y."/>
            <person name="Elcheninov A.G."/>
            <person name="Kostrikina N.A."/>
            <person name="Bale N.J."/>
            <person name="Sinninghe Damste J.S."/>
            <person name="Khijniak T.V."/>
            <person name="Kublanov I.V."/>
            <person name="Toshchakov S.V."/>
        </authorList>
    </citation>
    <scope>NUCLEOTIDE SEQUENCE [LARGE SCALE GENOMIC DNA]</scope>
    <source>
        <strain evidence="2 3">AArcht4T</strain>
    </source>
</reference>
<feature type="compositionally biased region" description="Basic and acidic residues" evidence="1">
    <location>
        <begin position="7"/>
        <end position="24"/>
    </location>
</feature>
<keyword evidence="3" id="KW-1185">Reference proteome</keyword>
<protein>
    <submittedName>
        <fullName evidence="2">Uncharacterized protein</fullName>
    </submittedName>
</protein>
<dbReference type="EMBL" id="REGA01000003">
    <property type="protein sequence ID" value="RQG96437.1"/>
    <property type="molecule type" value="Genomic_DNA"/>
</dbReference>
<accession>A0A3N6M3F9</accession>
<dbReference type="AlphaFoldDB" id="A0A3N6M3F9"/>
<dbReference type="RefSeq" id="WP_124194505.1">
    <property type="nucleotide sequence ID" value="NZ_REGA01000003.1"/>
</dbReference>
<name>A0A3N6M3F9_NATCH</name>
<dbReference type="Proteomes" id="UP000282323">
    <property type="component" value="Unassembled WGS sequence"/>
</dbReference>
<proteinExistence type="predicted"/>